<dbReference type="EMBL" id="SRLO01000209">
    <property type="protein sequence ID" value="TNN67101.1"/>
    <property type="molecule type" value="Genomic_DNA"/>
</dbReference>
<name>A0A4Z2HNH4_9TELE</name>
<keyword evidence="3" id="KW-1185">Reference proteome</keyword>
<evidence type="ECO:0000313" key="2">
    <source>
        <dbReference type="EMBL" id="TNN67101.1"/>
    </source>
</evidence>
<comment type="caution">
    <text evidence="2">The sequence shown here is derived from an EMBL/GenBank/DDBJ whole genome shotgun (WGS) entry which is preliminary data.</text>
</comment>
<evidence type="ECO:0000313" key="3">
    <source>
        <dbReference type="Proteomes" id="UP000314294"/>
    </source>
</evidence>
<feature type="region of interest" description="Disordered" evidence="1">
    <location>
        <begin position="41"/>
        <end position="73"/>
    </location>
</feature>
<dbReference type="AlphaFoldDB" id="A0A4Z2HNH4"/>
<proteinExistence type="predicted"/>
<organism evidence="2 3">
    <name type="scientific">Liparis tanakae</name>
    <name type="common">Tanaka's snailfish</name>
    <dbReference type="NCBI Taxonomy" id="230148"/>
    <lineage>
        <taxon>Eukaryota</taxon>
        <taxon>Metazoa</taxon>
        <taxon>Chordata</taxon>
        <taxon>Craniata</taxon>
        <taxon>Vertebrata</taxon>
        <taxon>Euteleostomi</taxon>
        <taxon>Actinopterygii</taxon>
        <taxon>Neopterygii</taxon>
        <taxon>Teleostei</taxon>
        <taxon>Neoteleostei</taxon>
        <taxon>Acanthomorphata</taxon>
        <taxon>Eupercaria</taxon>
        <taxon>Perciformes</taxon>
        <taxon>Cottioidei</taxon>
        <taxon>Cottales</taxon>
        <taxon>Liparidae</taxon>
        <taxon>Liparis</taxon>
    </lineage>
</organism>
<reference evidence="2 3" key="1">
    <citation type="submission" date="2019-03" db="EMBL/GenBank/DDBJ databases">
        <title>First draft genome of Liparis tanakae, snailfish: a comprehensive survey of snailfish specific genes.</title>
        <authorList>
            <person name="Kim W."/>
            <person name="Song I."/>
            <person name="Jeong J.-H."/>
            <person name="Kim D."/>
            <person name="Kim S."/>
            <person name="Ryu S."/>
            <person name="Song J.Y."/>
            <person name="Lee S.K."/>
        </authorList>
    </citation>
    <scope>NUCLEOTIDE SEQUENCE [LARGE SCALE GENOMIC DNA]</scope>
    <source>
        <tissue evidence="2">Muscle</tissue>
    </source>
</reference>
<evidence type="ECO:0000256" key="1">
    <source>
        <dbReference type="SAM" id="MobiDB-lite"/>
    </source>
</evidence>
<sequence length="101" mass="10880">MKVTPTKTSQADCDPIGRLPLVVRCGPSAQEDILVFRAAPLPPPAKEAGDGDDGLDGSVWGGREDPAGPLRADDRWEHGVLERMFSSSSVLPNQQVVFKLR</sequence>
<dbReference type="Proteomes" id="UP000314294">
    <property type="component" value="Unassembled WGS sequence"/>
</dbReference>
<feature type="compositionally biased region" description="Basic and acidic residues" evidence="1">
    <location>
        <begin position="62"/>
        <end position="73"/>
    </location>
</feature>
<accession>A0A4Z2HNH4</accession>
<gene>
    <name evidence="2" type="ORF">EYF80_022631</name>
</gene>
<protein>
    <submittedName>
        <fullName evidence="2">Uncharacterized protein</fullName>
    </submittedName>
</protein>